<evidence type="ECO:0000313" key="16">
    <source>
        <dbReference type="EMBL" id="EJU02273.1"/>
    </source>
</evidence>
<dbReference type="InterPro" id="IPR040692">
    <property type="entry name" value="UGGT_TRXL_3"/>
</dbReference>
<evidence type="ECO:0000256" key="7">
    <source>
        <dbReference type="ARBA" id="ARBA00022824"/>
    </source>
</evidence>
<evidence type="ECO:0000256" key="9">
    <source>
        <dbReference type="SAM" id="MobiDB-lite"/>
    </source>
</evidence>
<dbReference type="GO" id="GO:0005788">
    <property type="term" value="C:endoplasmic reticulum lumen"/>
    <property type="evidence" value="ECO:0007669"/>
    <property type="project" value="UniProtKB-SubCell"/>
</dbReference>
<evidence type="ECO:0000256" key="8">
    <source>
        <dbReference type="ARBA" id="ARBA00023180"/>
    </source>
</evidence>
<organism evidence="16 17">
    <name type="scientific">Dacryopinax primogenitus (strain DJM 731)</name>
    <name type="common">Brown rot fungus</name>
    <dbReference type="NCBI Taxonomy" id="1858805"/>
    <lineage>
        <taxon>Eukaryota</taxon>
        <taxon>Fungi</taxon>
        <taxon>Dikarya</taxon>
        <taxon>Basidiomycota</taxon>
        <taxon>Agaricomycotina</taxon>
        <taxon>Dacrymycetes</taxon>
        <taxon>Dacrymycetales</taxon>
        <taxon>Dacrymycetaceae</taxon>
        <taxon>Dacryopinax</taxon>
    </lineage>
</organism>
<evidence type="ECO:0000256" key="5">
    <source>
        <dbReference type="ARBA" id="ARBA00022679"/>
    </source>
</evidence>
<evidence type="ECO:0000259" key="15">
    <source>
        <dbReference type="Pfam" id="PF18404"/>
    </source>
</evidence>
<dbReference type="InterPro" id="IPR040525">
    <property type="entry name" value="UGGT_TRXL_4"/>
</dbReference>
<comment type="cofactor">
    <cofactor evidence="1">
        <name>Ca(2+)</name>
        <dbReference type="ChEBI" id="CHEBI:29108"/>
    </cofactor>
</comment>
<dbReference type="PANTHER" id="PTHR11226:SF0">
    <property type="entry name" value="UDP-GLUCOSE:GLYCOPROTEIN GLUCOSYLTRANSFERASE"/>
    <property type="match status" value="1"/>
</dbReference>
<feature type="chain" id="PRO_5004067680" description="Glycosyltransferase family 24 protein" evidence="10">
    <location>
        <begin position="22"/>
        <end position="1579"/>
    </location>
</feature>
<dbReference type="Pfam" id="PF18403">
    <property type="entry name" value="Thioredoxin_15"/>
    <property type="match status" value="1"/>
</dbReference>
<keyword evidence="5" id="KW-0808">Transferase</keyword>
<dbReference type="SUPFAM" id="SSF53448">
    <property type="entry name" value="Nucleotide-diphospho-sugar transferases"/>
    <property type="match status" value="1"/>
</dbReference>
<feature type="region of interest" description="Disordered" evidence="9">
    <location>
        <begin position="240"/>
        <end position="259"/>
    </location>
</feature>
<dbReference type="GeneID" id="63685176"/>
<feature type="domain" description="Glucosyltransferase 24 catalytic" evidence="15">
    <location>
        <begin position="1241"/>
        <end position="1506"/>
    </location>
</feature>
<keyword evidence="6 10" id="KW-0732">Signal</keyword>
<dbReference type="InterPro" id="IPR040497">
    <property type="entry name" value="Glyco_transf_24"/>
</dbReference>
<evidence type="ECO:0000259" key="11">
    <source>
        <dbReference type="Pfam" id="PF18400"/>
    </source>
</evidence>
<evidence type="ECO:0000259" key="12">
    <source>
        <dbReference type="Pfam" id="PF18401"/>
    </source>
</evidence>
<dbReference type="STRING" id="1858805.M5GDD0"/>
<dbReference type="CDD" id="cd06432">
    <property type="entry name" value="GT8_HUGT1_C_like"/>
    <property type="match status" value="1"/>
</dbReference>
<dbReference type="GO" id="GO:0036503">
    <property type="term" value="P:ERAD pathway"/>
    <property type="evidence" value="ECO:0007669"/>
    <property type="project" value="TreeGrafter"/>
</dbReference>
<accession>M5GDD0</accession>
<comment type="similarity">
    <text evidence="4">Belongs to the glycosyltransferase 8 family.</text>
</comment>
<reference evidence="16 17" key="1">
    <citation type="journal article" date="2012" name="Science">
        <title>The Paleozoic origin of enzymatic lignin decomposition reconstructed from 31 fungal genomes.</title>
        <authorList>
            <person name="Floudas D."/>
            <person name="Binder M."/>
            <person name="Riley R."/>
            <person name="Barry K."/>
            <person name="Blanchette R.A."/>
            <person name="Henrissat B."/>
            <person name="Martinez A.T."/>
            <person name="Otillar R."/>
            <person name="Spatafora J.W."/>
            <person name="Yadav J.S."/>
            <person name="Aerts A."/>
            <person name="Benoit I."/>
            <person name="Boyd A."/>
            <person name="Carlson A."/>
            <person name="Copeland A."/>
            <person name="Coutinho P.M."/>
            <person name="de Vries R.P."/>
            <person name="Ferreira P."/>
            <person name="Findley K."/>
            <person name="Foster B."/>
            <person name="Gaskell J."/>
            <person name="Glotzer D."/>
            <person name="Gorecki P."/>
            <person name="Heitman J."/>
            <person name="Hesse C."/>
            <person name="Hori C."/>
            <person name="Igarashi K."/>
            <person name="Jurgens J.A."/>
            <person name="Kallen N."/>
            <person name="Kersten P."/>
            <person name="Kohler A."/>
            <person name="Kuees U."/>
            <person name="Kumar T.K.A."/>
            <person name="Kuo A."/>
            <person name="LaButti K."/>
            <person name="Larrondo L.F."/>
            <person name="Lindquist E."/>
            <person name="Ling A."/>
            <person name="Lombard V."/>
            <person name="Lucas S."/>
            <person name="Lundell T."/>
            <person name="Martin R."/>
            <person name="McLaughlin D.J."/>
            <person name="Morgenstern I."/>
            <person name="Morin E."/>
            <person name="Murat C."/>
            <person name="Nagy L.G."/>
            <person name="Nolan M."/>
            <person name="Ohm R.A."/>
            <person name="Patyshakuliyeva A."/>
            <person name="Rokas A."/>
            <person name="Ruiz-Duenas F.J."/>
            <person name="Sabat G."/>
            <person name="Salamov A."/>
            <person name="Samejima M."/>
            <person name="Schmutz J."/>
            <person name="Slot J.C."/>
            <person name="St John F."/>
            <person name="Stenlid J."/>
            <person name="Sun H."/>
            <person name="Sun S."/>
            <person name="Syed K."/>
            <person name="Tsang A."/>
            <person name="Wiebenga A."/>
            <person name="Young D."/>
            <person name="Pisabarro A."/>
            <person name="Eastwood D.C."/>
            <person name="Martin F."/>
            <person name="Cullen D."/>
            <person name="Grigoriev I.V."/>
            <person name="Hibbett D.S."/>
        </authorList>
    </citation>
    <scope>NUCLEOTIDE SEQUENCE [LARGE SCALE GENOMIC DNA]</scope>
    <source>
        <strain evidence="16 17">DJM-731 SS1</strain>
    </source>
</reference>
<evidence type="ECO:0000256" key="10">
    <source>
        <dbReference type="SAM" id="SignalP"/>
    </source>
</evidence>
<dbReference type="InterPro" id="IPR009448">
    <property type="entry name" value="UDP-g_GGtrans"/>
</dbReference>
<keyword evidence="17" id="KW-1185">Reference proteome</keyword>
<dbReference type="PANTHER" id="PTHR11226">
    <property type="entry name" value="UDP-GLUCOSE GLYCOPROTEIN:GLUCOSYLTRANSFERASE"/>
    <property type="match status" value="1"/>
</dbReference>
<evidence type="ECO:0000259" key="14">
    <source>
        <dbReference type="Pfam" id="PF18403"/>
    </source>
</evidence>
<evidence type="ECO:0000256" key="4">
    <source>
        <dbReference type="ARBA" id="ARBA00006351"/>
    </source>
</evidence>
<comment type="subcellular location">
    <subcellularLocation>
        <location evidence="2">Endoplasmic reticulum lumen</location>
    </subcellularLocation>
</comment>
<evidence type="ECO:0000256" key="2">
    <source>
        <dbReference type="ARBA" id="ARBA00004319"/>
    </source>
</evidence>
<feature type="domain" description="UGGT thioredoxin-like" evidence="13">
    <location>
        <begin position="424"/>
        <end position="675"/>
    </location>
</feature>
<dbReference type="EMBL" id="JH795862">
    <property type="protein sequence ID" value="EJU02273.1"/>
    <property type="molecule type" value="Genomic_DNA"/>
</dbReference>
<evidence type="ECO:0000256" key="3">
    <source>
        <dbReference type="ARBA" id="ARBA00004922"/>
    </source>
</evidence>
<dbReference type="GO" id="GO:0003980">
    <property type="term" value="F:UDP-glucose:glycoprotein glucosyltransferase activity"/>
    <property type="evidence" value="ECO:0007669"/>
    <property type="project" value="InterPro"/>
</dbReference>
<keyword evidence="7" id="KW-0256">Endoplasmic reticulum</keyword>
<evidence type="ECO:0000259" key="13">
    <source>
        <dbReference type="Pfam" id="PF18402"/>
    </source>
</evidence>
<feature type="domain" description="UDP-glucose:glycoprotein glucosyltransferase thioredoxin-like" evidence="14">
    <location>
        <begin position="708"/>
        <end position="908"/>
    </location>
</feature>
<dbReference type="Proteomes" id="UP000030653">
    <property type="component" value="Unassembled WGS sequence"/>
</dbReference>
<dbReference type="RefSeq" id="XP_040629170.1">
    <property type="nucleotide sequence ID" value="XM_040770114.1"/>
</dbReference>
<dbReference type="GO" id="GO:0018279">
    <property type="term" value="P:protein N-linked glycosylation via asparagine"/>
    <property type="evidence" value="ECO:0007669"/>
    <property type="project" value="TreeGrafter"/>
</dbReference>
<feature type="region of interest" description="Disordered" evidence="9">
    <location>
        <begin position="1544"/>
        <end position="1579"/>
    </location>
</feature>
<feature type="domain" description="UGGT thioredoxin-like" evidence="12">
    <location>
        <begin position="295"/>
        <end position="411"/>
    </location>
</feature>
<dbReference type="Pfam" id="PF18402">
    <property type="entry name" value="Thioredoxin_14"/>
    <property type="match status" value="1"/>
</dbReference>
<evidence type="ECO:0008006" key="18">
    <source>
        <dbReference type="Google" id="ProtNLM"/>
    </source>
</evidence>
<gene>
    <name evidence="16" type="ORF">DACRYDRAFT_116003</name>
</gene>
<dbReference type="HOGENOM" id="CLU_002668_1_0_1"/>
<evidence type="ECO:0000313" key="17">
    <source>
        <dbReference type="Proteomes" id="UP000030653"/>
    </source>
</evidence>
<dbReference type="FunFam" id="3.90.550.10:FF:000065">
    <property type="entry name" value="UDP-glucose:glycoprotein glucosyltransferase, putative"/>
    <property type="match status" value="1"/>
</dbReference>
<evidence type="ECO:0000256" key="1">
    <source>
        <dbReference type="ARBA" id="ARBA00001913"/>
    </source>
</evidence>
<dbReference type="Pfam" id="PF06427">
    <property type="entry name" value="UDP-g_GGTase"/>
    <property type="match status" value="1"/>
</dbReference>
<dbReference type="InterPro" id="IPR040693">
    <property type="entry name" value="UGGT_TRXL_1"/>
</dbReference>
<dbReference type="OMA" id="RQTKTRF"/>
<dbReference type="OrthoDB" id="27683at2759"/>
<feature type="region of interest" description="Disordered" evidence="9">
    <location>
        <begin position="274"/>
        <end position="293"/>
    </location>
</feature>
<evidence type="ECO:0000256" key="6">
    <source>
        <dbReference type="ARBA" id="ARBA00022729"/>
    </source>
</evidence>
<comment type="pathway">
    <text evidence="3">Protein modification; protein glycosylation.</text>
</comment>
<dbReference type="Pfam" id="PF18401">
    <property type="entry name" value="Thioredoxin_13"/>
    <property type="match status" value="1"/>
</dbReference>
<dbReference type="Pfam" id="PF18400">
    <property type="entry name" value="Thioredoxin_12"/>
    <property type="match status" value="1"/>
</dbReference>
<dbReference type="Gene3D" id="3.90.550.10">
    <property type="entry name" value="Spore Coat Polysaccharide Biosynthesis Protein SpsA, Chain A"/>
    <property type="match status" value="1"/>
</dbReference>
<name>M5GDD0_DACPD</name>
<dbReference type="UniPathway" id="UPA00378"/>
<protein>
    <recommendedName>
        <fullName evidence="18">Glycosyltransferase family 24 protein</fullName>
    </recommendedName>
</protein>
<feature type="domain" description="UGGT thioredoxin-like" evidence="11">
    <location>
        <begin position="37"/>
        <end position="214"/>
    </location>
</feature>
<sequence>MLGRTLARLSPLLLLSQAVGALESPPVQVSLRTSWPAPPLLLELIETAAQAKPDRFFEIAALLSHLGPLDDHSPEQKYTSAIRELKVNQILERDVDTKMFELEMAMHRMNPLIMAHFQADAGAQPVAGCESWIEWGEERICDMEKLREFVRKQEWPSAPQVFPFDHIHEHDEIVPHATILHHANPHTTFFASAHMYLSSIPHIRYVLRWTPPVAPASDPAYLSGWGVALDLKKTEYSALDDRLGKSSGSDSSKPREESDELRLIHHLIEEYLGTDNKREESKSEENNDGRKDFTTPLTEEEQLALPLQITQLILSAEDKLGALASISQSFPTLAPIIARSMPPPDPLSYEPQLTPGFSAIWLNGASLSPNDFSELGLPRKLRKETSLINSIARLGLTDVQATVVLANASMPGQTGEDSVTEGRIDIREAEDEQDAIVWWNNVAKDQRYKKYGSSLLGLLRPVYPGSFHPVARNIYNALLYVDYANSESVQVIAGYVGPLIQRNVPIRFATVPAGDGDSKKFAHVINYLIKTYGRAAAMKFFTALATDPVATREGNIPLTAIRRVYNSWMTSAQLPHIEGTEIKPWEIIVESPDEIAEAAERWAKRLGIYGESGGFVNGKWIPFDDTFLIKMQTETSRCLQHLQEQLYYGRMNDLEDIETYFYRLPGSIKRVSRYVHPSTDRPLKFMDLSEVFLQAGWNSRWIWPTGHEDVPVSIWVVADFSTAVGSHLLRETLDALQSDSRFRLSFIPSTAAHQFPDAAEAMSLTELLYRLTLTNKLSSVTPEELQNLIAHGSHPELHEMMDDSQRLLLQQAIENADEFKAWLTKGASVAKLFGLSDDRSGIIVNGRIIPVSGEDLAAADVQAIVGFELLKRVSPVITGMEKLWTAAGSPFDRRSYADIVAYVSSITSSVQAPDPSAGMLQTTVPQRSVLYKDITKGYSYFTIGDETSAIHRFGVILDPLTEQAQRWSGLLKWLQSLDTVYVEIILNPRADGSAAPLKSYYKSVLPFQLAFDDNGQEKKPVARFDGLPENSLYTLSMDTPSAWLVRPRESPYDLDNILLGTLPQTARNEGVAAIFELQFLVVEGHARETHSRSDTPPRGAQVQIADINSSIALDDTMIMANLGYLQLKAQPGVFEFGLRPGRTSEVYELEAVGNDGWGGKSINETGPYLTMTSFEGMTIYPRLNRKAGMEKAEVLEEVASPGLGLDLGGILDPLYKFASKLGVNLKPESTDVTTTKPQADINIFTVASGLLYERFALIMTLSVMRHTNHTVKFWFIENFLSPSFLEIIPNVAQEYGFDYELITYKWPSWLRAQKEKQRVIWAYKILFLDVLFPLDLKKVIFVDADQIVRTDLKQLIDVDLHGAPYGYTPMGNDREDMEGFRFWKKGYWKEQLRGKPYHISALYVIDLVRFRQLAAGDRLRGLYQGLSADPNSLANLDQDLPNNLQHEIPIYSLDKDWLWCETWCSADRFNKAKTIDLCQNPLTKEPKLVRARAIPEWEVYDSEIAALTRRLAKDGKIHWSAAMADSDALAEVGKANAAAVGVAEDAEETNEHTSEALPEASVVPEEMGAGQSHRIKEEL</sequence>
<dbReference type="Pfam" id="PF18404">
    <property type="entry name" value="Glyco_transf_24"/>
    <property type="match status" value="1"/>
</dbReference>
<dbReference type="InterPro" id="IPR029044">
    <property type="entry name" value="Nucleotide-diphossugar_trans"/>
</dbReference>
<dbReference type="InterPro" id="IPR040694">
    <property type="entry name" value="UGGT_TRXL_2"/>
</dbReference>
<keyword evidence="8" id="KW-0325">Glycoprotein</keyword>
<dbReference type="GO" id="GO:0051082">
    <property type="term" value="F:unfolded protein binding"/>
    <property type="evidence" value="ECO:0007669"/>
    <property type="project" value="TreeGrafter"/>
</dbReference>
<proteinExistence type="inferred from homology"/>
<feature type="signal peptide" evidence="10">
    <location>
        <begin position="1"/>
        <end position="21"/>
    </location>
</feature>